<keyword evidence="13" id="KW-1185">Reference proteome</keyword>
<dbReference type="GO" id="GO:0005576">
    <property type="term" value="C:extracellular region"/>
    <property type="evidence" value="ECO:0000318"/>
    <property type="project" value="GO_Central"/>
</dbReference>
<keyword evidence="7" id="KW-0119">Carbohydrate metabolism</keyword>
<comment type="similarity">
    <text evidence="2">Belongs to the glycosyl hydrolase 18 family. Chitinase class II subfamily.</text>
</comment>
<dbReference type="PROSITE" id="PS51910">
    <property type="entry name" value="GH18_2"/>
    <property type="match status" value="1"/>
</dbReference>
<keyword evidence="8" id="KW-0326">Glycosidase</keyword>
<dbReference type="InParanoid" id="A0A3N7GMT7"/>
<protein>
    <recommendedName>
        <fullName evidence="3">chitinase</fullName>
        <ecNumber evidence="3">3.2.1.14</ecNumber>
    </recommendedName>
</protein>
<dbReference type="FunCoup" id="A0A3N7GMT7">
    <property type="interactions" value="471"/>
</dbReference>
<comment type="catalytic activity">
    <reaction evidence="1">
        <text>Random endo-hydrolysis of N-acetyl-beta-D-glucosaminide (1-&gt;4)-beta-linkages in chitin and chitodextrins.</text>
        <dbReference type="EC" id="3.2.1.14"/>
    </reaction>
</comment>
<feature type="signal peptide" evidence="10">
    <location>
        <begin position="1"/>
        <end position="40"/>
    </location>
</feature>
<evidence type="ECO:0000256" key="2">
    <source>
        <dbReference type="ARBA" id="ARBA00009121"/>
    </source>
</evidence>
<dbReference type="STRING" id="3694.A0A3N7GMT7"/>
<accession>A0A3N7GMT7</accession>
<feature type="domain" description="GH18" evidence="11">
    <location>
        <begin position="42"/>
        <end position="314"/>
    </location>
</feature>
<evidence type="ECO:0000259" key="11">
    <source>
        <dbReference type="PROSITE" id="PS51910"/>
    </source>
</evidence>
<keyword evidence="5" id="KW-0146">Chitin degradation</keyword>
<dbReference type="CDD" id="cd02877">
    <property type="entry name" value="GH18_hevamine_XipI_class_III"/>
    <property type="match status" value="1"/>
</dbReference>
<feature type="chain" id="PRO_5018135922" description="chitinase" evidence="10">
    <location>
        <begin position="41"/>
        <end position="314"/>
    </location>
</feature>
<dbReference type="PANTHER" id="PTHR45708">
    <property type="entry name" value="ENDOCHITINASE"/>
    <property type="match status" value="1"/>
</dbReference>
<evidence type="ECO:0000256" key="4">
    <source>
        <dbReference type="ARBA" id="ARBA00022801"/>
    </source>
</evidence>
<gene>
    <name evidence="12" type="ORF">POPTR_012G033932</name>
</gene>
<reference evidence="12 13" key="1">
    <citation type="journal article" date="2006" name="Science">
        <title>The genome of black cottonwood, Populus trichocarpa (Torr. &amp; Gray).</title>
        <authorList>
            <person name="Tuskan G.A."/>
            <person name="Difazio S."/>
            <person name="Jansson S."/>
            <person name="Bohlmann J."/>
            <person name="Grigoriev I."/>
            <person name="Hellsten U."/>
            <person name="Putnam N."/>
            <person name="Ralph S."/>
            <person name="Rombauts S."/>
            <person name="Salamov A."/>
            <person name="Schein J."/>
            <person name="Sterck L."/>
            <person name="Aerts A."/>
            <person name="Bhalerao R.R."/>
            <person name="Bhalerao R.P."/>
            <person name="Blaudez D."/>
            <person name="Boerjan W."/>
            <person name="Brun A."/>
            <person name="Brunner A."/>
            <person name="Busov V."/>
            <person name="Campbell M."/>
            <person name="Carlson J."/>
            <person name="Chalot M."/>
            <person name="Chapman J."/>
            <person name="Chen G.L."/>
            <person name="Cooper D."/>
            <person name="Coutinho P.M."/>
            <person name="Couturier J."/>
            <person name="Covert S."/>
            <person name="Cronk Q."/>
            <person name="Cunningham R."/>
            <person name="Davis J."/>
            <person name="Degroeve S."/>
            <person name="Dejardin A."/>
            <person name="Depamphilis C."/>
            <person name="Detter J."/>
            <person name="Dirks B."/>
            <person name="Dubchak I."/>
            <person name="Duplessis S."/>
            <person name="Ehlting J."/>
            <person name="Ellis B."/>
            <person name="Gendler K."/>
            <person name="Goodstein D."/>
            <person name="Gribskov M."/>
            <person name="Grimwood J."/>
            <person name="Groover A."/>
            <person name="Gunter L."/>
            <person name="Hamberger B."/>
            <person name="Heinze B."/>
            <person name="Helariutta Y."/>
            <person name="Henrissat B."/>
            <person name="Holligan D."/>
            <person name="Holt R."/>
            <person name="Huang W."/>
            <person name="Islam-Faridi N."/>
            <person name="Jones S."/>
            <person name="Jones-Rhoades M."/>
            <person name="Jorgensen R."/>
            <person name="Joshi C."/>
            <person name="Kangasjarvi J."/>
            <person name="Karlsson J."/>
            <person name="Kelleher C."/>
            <person name="Kirkpatrick R."/>
            <person name="Kirst M."/>
            <person name="Kohler A."/>
            <person name="Kalluri U."/>
            <person name="Larimer F."/>
            <person name="Leebens-Mack J."/>
            <person name="Leple J.C."/>
            <person name="Locascio P."/>
            <person name="Lou Y."/>
            <person name="Lucas S."/>
            <person name="Martin F."/>
            <person name="Montanini B."/>
            <person name="Napoli C."/>
            <person name="Nelson D.R."/>
            <person name="Nelson C."/>
            <person name="Nieminen K."/>
            <person name="Nilsson O."/>
            <person name="Pereda V."/>
            <person name="Peter G."/>
            <person name="Philippe R."/>
            <person name="Pilate G."/>
            <person name="Poliakov A."/>
            <person name="Razumovskaya J."/>
            <person name="Richardson P."/>
            <person name="Rinaldi C."/>
            <person name="Ritland K."/>
            <person name="Rouze P."/>
            <person name="Ryaboy D."/>
            <person name="Schmutz J."/>
            <person name="Schrader J."/>
            <person name="Segerman B."/>
            <person name="Shin H."/>
            <person name="Siddiqui A."/>
            <person name="Sterky F."/>
            <person name="Terry A."/>
            <person name="Tsai C.J."/>
            <person name="Uberbacher E."/>
            <person name="Unneberg P."/>
            <person name="Vahala J."/>
            <person name="Wall K."/>
            <person name="Wessler S."/>
            <person name="Yang G."/>
            <person name="Yin T."/>
            <person name="Douglas C."/>
            <person name="Marra M."/>
            <person name="Sandberg G."/>
            <person name="Van de Peer Y."/>
            <person name="Rokhsar D."/>
        </authorList>
    </citation>
    <scope>NUCLEOTIDE SEQUENCE [LARGE SCALE GENOMIC DNA]</scope>
    <source>
        <strain evidence="13">cv. Nisqually</strain>
    </source>
</reference>
<evidence type="ECO:0000256" key="6">
    <source>
        <dbReference type="ARBA" id="ARBA00023157"/>
    </source>
</evidence>
<dbReference type="InterPro" id="IPR045321">
    <property type="entry name" value="Cts1-like"/>
</dbReference>
<dbReference type="SUPFAM" id="SSF51445">
    <property type="entry name" value="(Trans)glycosidases"/>
    <property type="match status" value="1"/>
</dbReference>
<dbReference type="InterPro" id="IPR050542">
    <property type="entry name" value="Glycosyl_Hydrlase18_Chitinase"/>
</dbReference>
<keyword evidence="6" id="KW-1015">Disulfide bond</keyword>
<evidence type="ECO:0000256" key="3">
    <source>
        <dbReference type="ARBA" id="ARBA00012729"/>
    </source>
</evidence>
<dbReference type="EMBL" id="CM009301">
    <property type="protein sequence ID" value="RQO98231.1"/>
    <property type="molecule type" value="Genomic_DNA"/>
</dbReference>
<keyword evidence="10" id="KW-0732">Signal</keyword>
<dbReference type="GO" id="GO:0050832">
    <property type="term" value="P:defense response to fungus"/>
    <property type="evidence" value="ECO:0000318"/>
    <property type="project" value="GO_Central"/>
</dbReference>
<evidence type="ECO:0000256" key="9">
    <source>
        <dbReference type="ARBA" id="ARBA00023326"/>
    </source>
</evidence>
<evidence type="ECO:0000313" key="13">
    <source>
        <dbReference type="Proteomes" id="UP000006729"/>
    </source>
</evidence>
<dbReference type="GO" id="GO:0006032">
    <property type="term" value="P:chitin catabolic process"/>
    <property type="evidence" value="ECO:0007669"/>
    <property type="project" value="UniProtKB-KW"/>
</dbReference>
<evidence type="ECO:0000256" key="7">
    <source>
        <dbReference type="ARBA" id="ARBA00023277"/>
    </source>
</evidence>
<proteinExistence type="inferred from homology"/>
<dbReference type="GO" id="GO:0008843">
    <property type="term" value="F:endochitinase activity"/>
    <property type="evidence" value="ECO:0007669"/>
    <property type="project" value="UniProtKB-EC"/>
</dbReference>
<dbReference type="Pfam" id="PF00704">
    <property type="entry name" value="Glyco_hydro_18"/>
    <property type="match status" value="1"/>
</dbReference>
<dbReference type="Gene3D" id="3.20.20.80">
    <property type="entry name" value="Glycosidases"/>
    <property type="match status" value="1"/>
</dbReference>
<keyword evidence="9" id="KW-0624">Polysaccharide degradation</keyword>
<dbReference type="FunFam" id="3.20.20.80:FF:000015">
    <property type="entry name" value="Acidic endochitinase SE2"/>
    <property type="match status" value="1"/>
</dbReference>
<dbReference type="InterPro" id="IPR001223">
    <property type="entry name" value="Glyco_hydro18_cat"/>
</dbReference>
<organism evidence="12 13">
    <name type="scientific">Populus trichocarpa</name>
    <name type="common">Western balsam poplar</name>
    <name type="synonym">Populus balsamifera subsp. trichocarpa</name>
    <dbReference type="NCBI Taxonomy" id="3694"/>
    <lineage>
        <taxon>Eukaryota</taxon>
        <taxon>Viridiplantae</taxon>
        <taxon>Streptophyta</taxon>
        <taxon>Embryophyta</taxon>
        <taxon>Tracheophyta</taxon>
        <taxon>Spermatophyta</taxon>
        <taxon>Magnoliopsida</taxon>
        <taxon>eudicotyledons</taxon>
        <taxon>Gunneridae</taxon>
        <taxon>Pentapetalae</taxon>
        <taxon>rosids</taxon>
        <taxon>fabids</taxon>
        <taxon>Malpighiales</taxon>
        <taxon>Salicaceae</taxon>
        <taxon>Saliceae</taxon>
        <taxon>Populus</taxon>
    </lineage>
</organism>
<dbReference type="Proteomes" id="UP000006729">
    <property type="component" value="Chromosome 12"/>
</dbReference>
<sequence>MEARETILNFWMLATMARVSQATFLLIPLLVLLLNKSSHAAGGISIYWGQNGNEGTLAQTCATGRYAYVNIAFLNKFGNGQPPEMNLAGHCNPANGGCKIVSSGIKSCQQQGIKVLLSLGGSIGNYTLASKDDARGVADYLWNNFLGGRSSSRPLGDAVLDGIDFGIGQGSTLYWEDLARFLSKYGEQGRKVYLAAAPQCPFPDRNLGTALNTGLFDYVWVQFYSNGPCQYSSGNTTNLINSWNQWAASLVAGTIFLGLPAAPAAARRGYIPPDVLTSQILPVIKMAPKYGGVMLWSKFWDDRNGYSRSILSSV</sequence>
<evidence type="ECO:0000313" key="12">
    <source>
        <dbReference type="EMBL" id="RQO98231.1"/>
    </source>
</evidence>
<dbReference type="GO" id="GO:0000272">
    <property type="term" value="P:polysaccharide catabolic process"/>
    <property type="evidence" value="ECO:0007669"/>
    <property type="project" value="UniProtKB-KW"/>
</dbReference>
<dbReference type="EC" id="3.2.1.14" evidence="3"/>
<evidence type="ECO:0000256" key="10">
    <source>
        <dbReference type="SAM" id="SignalP"/>
    </source>
</evidence>
<evidence type="ECO:0000256" key="1">
    <source>
        <dbReference type="ARBA" id="ARBA00000822"/>
    </source>
</evidence>
<dbReference type="InterPro" id="IPR017853">
    <property type="entry name" value="GH"/>
</dbReference>
<dbReference type="PANTHER" id="PTHR45708:SF21">
    <property type="entry name" value="ACIDIC ENDOCHITINASE"/>
    <property type="match status" value="1"/>
</dbReference>
<evidence type="ECO:0000256" key="5">
    <source>
        <dbReference type="ARBA" id="ARBA00023024"/>
    </source>
</evidence>
<name>A0A3N7GMT7_POPTR</name>
<dbReference type="AlphaFoldDB" id="A0A3N7GMT7"/>
<evidence type="ECO:0000256" key="8">
    <source>
        <dbReference type="ARBA" id="ARBA00023295"/>
    </source>
</evidence>
<keyword evidence="4" id="KW-0378">Hydrolase</keyword>